<feature type="compositionally biased region" description="Basic residues" evidence="5">
    <location>
        <begin position="490"/>
        <end position="499"/>
    </location>
</feature>
<keyword evidence="2" id="KW-0238">DNA-binding</keyword>
<evidence type="ECO:0000259" key="6">
    <source>
        <dbReference type="PROSITE" id="PS50090"/>
    </source>
</evidence>
<evidence type="ECO:0000313" key="9">
    <source>
        <dbReference type="Proteomes" id="UP001530400"/>
    </source>
</evidence>
<dbReference type="PANTHER" id="PTHR46621">
    <property type="entry name" value="SNRNA-ACTIVATING PROTEIN COMPLEX SUBUNIT 4"/>
    <property type="match status" value="1"/>
</dbReference>
<gene>
    <name evidence="8" type="ORF">ACHAWO_002237</name>
</gene>
<protein>
    <recommendedName>
        <fullName evidence="10">Myb-like domain-containing protein</fullName>
    </recommendedName>
</protein>
<dbReference type="Pfam" id="PF00249">
    <property type="entry name" value="Myb_DNA-binding"/>
    <property type="match status" value="1"/>
</dbReference>
<feature type="region of interest" description="Disordered" evidence="5">
    <location>
        <begin position="475"/>
        <end position="499"/>
    </location>
</feature>
<organism evidence="8 9">
    <name type="scientific">Cyclotella atomus</name>
    <dbReference type="NCBI Taxonomy" id="382360"/>
    <lineage>
        <taxon>Eukaryota</taxon>
        <taxon>Sar</taxon>
        <taxon>Stramenopiles</taxon>
        <taxon>Ochrophyta</taxon>
        <taxon>Bacillariophyta</taxon>
        <taxon>Coscinodiscophyceae</taxon>
        <taxon>Thalassiosirophycidae</taxon>
        <taxon>Stephanodiscales</taxon>
        <taxon>Stephanodiscaceae</taxon>
        <taxon>Cyclotella</taxon>
    </lineage>
</organism>
<keyword evidence="1" id="KW-0805">Transcription regulation</keyword>
<evidence type="ECO:0000259" key="7">
    <source>
        <dbReference type="PROSITE" id="PS51294"/>
    </source>
</evidence>
<dbReference type="EMBL" id="JALLPJ020001308">
    <property type="protein sequence ID" value="KAL3770520.1"/>
    <property type="molecule type" value="Genomic_DNA"/>
</dbReference>
<evidence type="ECO:0008006" key="10">
    <source>
        <dbReference type="Google" id="ProtNLM"/>
    </source>
</evidence>
<dbReference type="Proteomes" id="UP001530400">
    <property type="component" value="Unassembled WGS sequence"/>
</dbReference>
<dbReference type="CDD" id="cd00167">
    <property type="entry name" value="SANT"/>
    <property type="match status" value="2"/>
</dbReference>
<keyword evidence="3" id="KW-0804">Transcription</keyword>
<dbReference type="SMART" id="SM00717">
    <property type="entry name" value="SANT"/>
    <property type="match status" value="4"/>
</dbReference>
<dbReference type="InterPro" id="IPR009057">
    <property type="entry name" value="Homeodomain-like_sf"/>
</dbReference>
<feature type="domain" description="HTH myb-type" evidence="7">
    <location>
        <begin position="396"/>
        <end position="453"/>
    </location>
</feature>
<evidence type="ECO:0000256" key="2">
    <source>
        <dbReference type="ARBA" id="ARBA00023125"/>
    </source>
</evidence>
<accession>A0ABD3NCS8</accession>
<feature type="region of interest" description="Disordered" evidence="5">
    <location>
        <begin position="76"/>
        <end position="95"/>
    </location>
</feature>
<sequence>MENVDQDETKQRKLGPTASAISSALDSNIALQTELKKRLIEVRRKQLQNRTHAAEVTKSLSHCWDIESYKQLSKPISRADGEESQGENQESLVRETRPEMEFNPNRRWTRHFFVDANGCTPNVLLGEATTRTESPGENEHGVKLPAAWSKDDVATLQRVVGETLEGYSTRKGDGASSNDGNSQSIPWKDNIFFQEIASNLNINPTRSAEECRAALLTFADENIVTAKFTKEESLFILREVSQRGEGDVDWHEITCNLNSQLYSEPKRRTPWECFRHYRSNLRDSDKKCPPWTAEEDEVLLKYIAAHGPQYIFGDSAISQACQHLFPLRDPASVQLRAHKTLVNPNLVQDRWDTTEQRKLALLKRAYSDTDSGNPNSDHFQHRAQARVITKWERSLNPAVSRMPFTEAEDEQLLAAVKELGPNEGSFVSIAKQFPNRNDEALWNRWVLLADEDDVASKLSNRLINKKIGGGKKSMLRDGHGLLSPDDFVLKKKPKSKAGS</sequence>
<keyword evidence="4" id="KW-0539">Nucleus</keyword>
<dbReference type="Pfam" id="PF13921">
    <property type="entry name" value="Myb_DNA-bind_6"/>
    <property type="match status" value="1"/>
</dbReference>
<comment type="caution">
    <text evidence="8">The sequence shown here is derived from an EMBL/GenBank/DDBJ whole genome shotgun (WGS) entry which is preliminary data.</text>
</comment>
<dbReference type="InterPro" id="IPR017930">
    <property type="entry name" value="Myb_dom"/>
</dbReference>
<keyword evidence="9" id="KW-1185">Reference proteome</keyword>
<feature type="domain" description="Myb-like" evidence="6">
    <location>
        <begin position="396"/>
        <end position="449"/>
    </location>
</feature>
<evidence type="ECO:0000256" key="5">
    <source>
        <dbReference type="SAM" id="MobiDB-lite"/>
    </source>
</evidence>
<dbReference type="InterPro" id="IPR001005">
    <property type="entry name" value="SANT/Myb"/>
</dbReference>
<name>A0ABD3NCS8_9STRA</name>
<proteinExistence type="predicted"/>
<dbReference type="InterPro" id="IPR051575">
    <property type="entry name" value="Myb-like_DNA-bd"/>
</dbReference>
<dbReference type="PROSITE" id="PS50090">
    <property type="entry name" value="MYB_LIKE"/>
    <property type="match status" value="2"/>
</dbReference>
<evidence type="ECO:0000256" key="1">
    <source>
        <dbReference type="ARBA" id="ARBA00023015"/>
    </source>
</evidence>
<dbReference type="SUPFAM" id="SSF46689">
    <property type="entry name" value="Homeodomain-like"/>
    <property type="match status" value="2"/>
</dbReference>
<dbReference type="Gene3D" id="1.10.10.60">
    <property type="entry name" value="Homeodomain-like"/>
    <property type="match status" value="1"/>
</dbReference>
<evidence type="ECO:0000313" key="8">
    <source>
        <dbReference type="EMBL" id="KAL3770520.1"/>
    </source>
</evidence>
<dbReference type="PANTHER" id="PTHR46621:SF1">
    <property type="entry name" value="SNRNA-ACTIVATING PROTEIN COMPLEX SUBUNIT 4"/>
    <property type="match status" value="1"/>
</dbReference>
<dbReference type="AlphaFoldDB" id="A0ABD3NCS8"/>
<evidence type="ECO:0000256" key="4">
    <source>
        <dbReference type="ARBA" id="ARBA00023242"/>
    </source>
</evidence>
<feature type="domain" description="Myb-like" evidence="6">
    <location>
        <begin position="220"/>
        <end position="281"/>
    </location>
</feature>
<reference evidence="8 9" key="1">
    <citation type="submission" date="2024-10" db="EMBL/GenBank/DDBJ databases">
        <title>Updated reference genomes for cyclostephanoid diatoms.</title>
        <authorList>
            <person name="Roberts W.R."/>
            <person name="Alverson A.J."/>
        </authorList>
    </citation>
    <scope>NUCLEOTIDE SEQUENCE [LARGE SCALE GENOMIC DNA]</scope>
    <source>
        <strain evidence="8 9">AJA010-31</strain>
    </source>
</reference>
<dbReference type="PROSITE" id="PS51294">
    <property type="entry name" value="HTH_MYB"/>
    <property type="match status" value="1"/>
</dbReference>
<evidence type="ECO:0000256" key="3">
    <source>
        <dbReference type="ARBA" id="ARBA00023163"/>
    </source>
</evidence>
<dbReference type="GO" id="GO:0003677">
    <property type="term" value="F:DNA binding"/>
    <property type="evidence" value="ECO:0007669"/>
    <property type="project" value="UniProtKB-KW"/>
</dbReference>